<keyword evidence="3" id="KW-0996">Nickel insertion</keyword>
<dbReference type="Proteomes" id="UP000567067">
    <property type="component" value="Unassembled WGS sequence"/>
</dbReference>
<comment type="subcellular location">
    <subcellularLocation>
        <location evidence="3">Cytoplasm</location>
    </subcellularLocation>
</comment>
<comment type="subunit">
    <text evidence="3">UreD, UreF and UreG form a complex that acts as a GTP-hydrolysis-dependent molecular chaperone, activating the urease apoprotein by helping to assemble the nickel containing metallocenter of UreC. The UreE protein probably delivers the nickel.</text>
</comment>
<evidence type="ECO:0000313" key="4">
    <source>
        <dbReference type="EMBL" id="MBA9088005.1"/>
    </source>
</evidence>
<dbReference type="RefSeq" id="WP_182539311.1">
    <property type="nucleotide sequence ID" value="NZ_JACJIP010000040.1"/>
</dbReference>
<protein>
    <recommendedName>
        <fullName evidence="3">Urease accessory protein UreD</fullName>
    </recommendedName>
</protein>
<evidence type="ECO:0000256" key="1">
    <source>
        <dbReference type="ARBA" id="ARBA00007177"/>
    </source>
</evidence>
<dbReference type="PANTHER" id="PTHR33643:SF1">
    <property type="entry name" value="UREASE ACCESSORY PROTEIN D"/>
    <property type="match status" value="1"/>
</dbReference>
<dbReference type="EMBL" id="JACJIP010000040">
    <property type="protein sequence ID" value="MBA9088005.1"/>
    <property type="molecule type" value="Genomic_DNA"/>
</dbReference>
<evidence type="ECO:0000256" key="2">
    <source>
        <dbReference type="ARBA" id="ARBA00023186"/>
    </source>
</evidence>
<dbReference type="HAMAP" id="MF_01384">
    <property type="entry name" value="UreD"/>
    <property type="match status" value="1"/>
</dbReference>
<dbReference type="GO" id="GO:0005737">
    <property type="term" value="C:cytoplasm"/>
    <property type="evidence" value="ECO:0007669"/>
    <property type="project" value="UniProtKB-SubCell"/>
</dbReference>
<keyword evidence="2 3" id="KW-0143">Chaperone</keyword>
<evidence type="ECO:0000313" key="5">
    <source>
        <dbReference type="Proteomes" id="UP000567067"/>
    </source>
</evidence>
<dbReference type="GO" id="GO:0016151">
    <property type="term" value="F:nickel cation binding"/>
    <property type="evidence" value="ECO:0007669"/>
    <property type="project" value="UniProtKB-UniRule"/>
</dbReference>
<proteinExistence type="inferred from homology"/>
<organism evidence="4 5">
    <name type="scientific">Fontibacillus solani</name>
    <dbReference type="NCBI Taxonomy" id="1572857"/>
    <lineage>
        <taxon>Bacteria</taxon>
        <taxon>Bacillati</taxon>
        <taxon>Bacillota</taxon>
        <taxon>Bacilli</taxon>
        <taxon>Bacillales</taxon>
        <taxon>Paenibacillaceae</taxon>
        <taxon>Fontibacillus</taxon>
    </lineage>
</organism>
<accession>A0A7W3SXD4</accession>
<evidence type="ECO:0000256" key="3">
    <source>
        <dbReference type="HAMAP-Rule" id="MF_01384"/>
    </source>
</evidence>
<sequence>MPIIIMPTTSFTRARFDGISRLRADFRVDQNGKTFIHDRYYTAPLRISRTFRPDGGSGELYLYTTDVSPGVLDGDHYQSEWLLSNGAHVILSSTSAVRLHPTPNHPSVIEQTFHIGKKAILEFFPEYVIPFRGSNCTMNTEFHLEQDSILVYADVWAAGRIHYGEAFEFDQYTSLTEVTRENRLIVWDKFALEPGRDIYGGSPAFMSYTHSAALWIVCPQIGNEELGMIREILRKNSDDKRMIFGASLLAHQGGVAVRMLGTSAERLQQCCLSAWNVLRPSLLQKPALLLRK</sequence>
<dbReference type="Pfam" id="PF01774">
    <property type="entry name" value="UreD"/>
    <property type="match status" value="1"/>
</dbReference>
<reference evidence="4 5" key="1">
    <citation type="submission" date="2020-08" db="EMBL/GenBank/DDBJ databases">
        <title>Genomic Encyclopedia of Type Strains, Phase III (KMG-III): the genomes of soil and plant-associated and newly described type strains.</title>
        <authorList>
            <person name="Whitman W."/>
        </authorList>
    </citation>
    <scope>NUCLEOTIDE SEQUENCE [LARGE SCALE GENOMIC DNA]</scope>
    <source>
        <strain evidence="4 5">CECT 8693</strain>
    </source>
</reference>
<keyword evidence="3" id="KW-0963">Cytoplasm</keyword>
<comment type="function">
    <text evidence="3">Required for maturation of urease via the functional incorporation of the urease nickel metallocenter.</text>
</comment>
<comment type="similarity">
    <text evidence="1 3">Belongs to the UreD family.</text>
</comment>
<name>A0A7W3SXD4_9BACL</name>
<gene>
    <name evidence="3" type="primary">ureD</name>
    <name evidence="4" type="ORF">FHR92_004498</name>
</gene>
<dbReference type="AlphaFoldDB" id="A0A7W3SXD4"/>
<dbReference type="InterPro" id="IPR002669">
    <property type="entry name" value="UreD"/>
</dbReference>
<dbReference type="PANTHER" id="PTHR33643">
    <property type="entry name" value="UREASE ACCESSORY PROTEIN D"/>
    <property type="match status" value="1"/>
</dbReference>
<comment type="caution">
    <text evidence="4">The sequence shown here is derived from an EMBL/GenBank/DDBJ whole genome shotgun (WGS) entry which is preliminary data.</text>
</comment>
<keyword evidence="5" id="KW-1185">Reference proteome</keyword>